<name>A0A1F4V9A3_UNCKA</name>
<sequence length="81" mass="8289">MREEVIKMADHLATVSMPEFLAVVNDASNSAAGASQDGFGPVHGTVEANVSLGGPTLNVVADVHASDGNSFFTLAFAPRSS</sequence>
<proteinExistence type="predicted"/>
<dbReference type="AlphaFoldDB" id="A0A1F4V9A3"/>
<reference evidence="1 2" key="1">
    <citation type="journal article" date="2016" name="Nat. Commun.">
        <title>Thousands of microbial genomes shed light on interconnected biogeochemical processes in an aquifer system.</title>
        <authorList>
            <person name="Anantharaman K."/>
            <person name="Brown C.T."/>
            <person name="Hug L.A."/>
            <person name="Sharon I."/>
            <person name="Castelle C.J."/>
            <person name="Probst A.J."/>
            <person name="Thomas B.C."/>
            <person name="Singh A."/>
            <person name="Wilkins M.J."/>
            <person name="Karaoz U."/>
            <person name="Brodie E.L."/>
            <person name="Williams K.H."/>
            <person name="Hubbard S.S."/>
            <person name="Banfield J.F."/>
        </authorList>
    </citation>
    <scope>NUCLEOTIDE SEQUENCE [LARGE SCALE GENOMIC DNA]</scope>
</reference>
<evidence type="ECO:0000313" key="1">
    <source>
        <dbReference type="EMBL" id="OGC53470.1"/>
    </source>
</evidence>
<gene>
    <name evidence="1" type="ORF">A3D91_00375</name>
</gene>
<accession>A0A1F4V9A3</accession>
<evidence type="ECO:0000313" key="2">
    <source>
        <dbReference type="Proteomes" id="UP000178127"/>
    </source>
</evidence>
<dbReference type="Proteomes" id="UP000178127">
    <property type="component" value="Unassembled WGS sequence"/>
</dbReference>
<comment type="caution">
    <text evidence="1">The sequence shown here is derived from an EMBL/GenBank/DDBJ whole genome shotgun (WGS) entry which is preliminary data.</text>
</comment>
<organism evidence="1 2">
    <name type="scientific">candidate division WWE3 bacterium RIFCSPHIGHO2_02_FULL_38_14</name>
    <dbReference type="NCBI Taxonomy" id="1802620"/>
    <lineage>
        <taxon>Bacteria</taxon>
        <taxon>Katanobacteria</taxon>
    </lineage>
</organism>
<protein>
    <submittedName>
        <fullName evidence="1">Uncharacterized protein</fullName>
    </submittedName>
</protein>
<dbReference type="EMBL" id="MEVD01000014">
    <property type="protein sequence ID" value="OGC53470.1"/>
    <property type="molecule type" value="Genomic_DNA"/>
</dbReference>